<organism evidence="1 2">
    <name type="scientific">Pararge aegeria aegeria</name>
    <dbReference type="NCBI Taxonomy" id="348720"/>
    <lineage>
        <taxon>Eukaryota</taxon>
        <taxon>Metazoa</taxon>
        <taxon>Ecdysozoa</taxon>
        <taxon>Arthropoda</taxon>
        <taxon>Hexapoda</taxon>
        <taxon>Insecta</taxon>
        <taxon>Pterygota</taxon>
        <taxon>Neoptera</taxon>
        <taxon>Endopterygota</taxon>
        <taxon>Lepidoptera</taxon>
        <taxon>Glossata</taxon>
        <taxon>Ditrysia</taxon>
        <taxon>Papilionoidea</taxon>
        <taxon>Nymphalidae</taxon>
        <taxon>Satyrinae</taxon>
        <taxon>Satyrini</taxon>
        <taxon>Parargina</taxon>
        <taxon>Pararge</taxon>
    </lineage>
</organism>
<evidence type="ECO:0000313" key="1">
    <source>
        <dbReference type="EMBL" id="CAH2230064.1"/>
    </source>
</evidence>
<proteinExistence type="predicted"/>
<reference evidence="1" key="1">
    <citation type="submission" date="2022-03" db="EMBL/GenBank/DDBJ databases">
        <authorList>
            <person name="Lindestad O."/>
        </authorList>
    </citation>
    <scope>NUCLEOTIDE SEQUENCE</scope>
</reference>
<gene>
    <name evidence="1" type="primary">jg20273</name>
    <name evidence="1" type="ORF">PAEG_LOCUS9340</name>
</gene>
<name>A0A8S4R6V0_9NEOP</name>
<dbReference type="Proteomes" id="UP000838756">
    <property type="component" value="Unassembled WGS sequence"/>
</dbReference>
<keyword evidence="2" id="KW-1185">Reference proteome</keyword>
<protein>
    <submittedName>
        <fullName evidence="1">Jg20273 protein</fullName>
    </submittedName>
</protein>
<dbReference type="OrthoDB" id="7512025at2759"/>
<comment type="caution">
    <text evidence="1">The sequence shown here is derived from an EMBL/GenBank/DDBJ whole genome shotgun (WGS) entry which is preliminary data.</text>
</comment>
<evidence type="ECO:0000313" key="2">
    <source>
        <dbReference type="Proteomes" id="UP000838756"/>
    </source>
</evidence>
<accession>A0A8S4R6V0</accession>
<dbReference type="EMBL" id="CAKXAJ010024767">
    <property type="protein sequence ID" value="CAH2230064.1"/>
    <property type="molecule type" value="Genomic_DNA"/>
</dbReference>
<dbReference type="AlphaFoldDB" id="A0A8S4R6V0"/>
<sequence length="110" mass="12377">MLQFLGLMIHSGDYYHVVLLYLFIIISTNERPLLDIGCWEFHNTWSWAACLQRLPATRLMSSIHRVGGDLRYVYRCGGGGAIPAPNVHRFSELCALPIATSASRPAELCR</sequence>